<keyword evidence="3" id="KW-0645">Protease</keyword>
<organism evidence="3 4">
    <name type="scientific">Affinibrenneria salicis</name>
    <dbReference type="NCBI Taxonomy" id="2590031"/>
    <lineage>
        <taxon>Bacteria</taxon>
        <taxon>Pseudomonadati</taxon>
        <taxon>Pseudomonadota</taxon>
        <taxon>Gammaproteobacteria</taxon>
        <taxon>Enterobacterales</taxon>
        <taxon>Pectobacteriaceae</taxon>
        <taxon>Affinibrenneria</taxon>
    </lineage>
</organism>
<evidence type="ECO:0000313" key="3">
    <source>
        <dbReference type="EMBL" id="KAA8999487.1"/>
    </source>
</evidence>
<feature type="transmembrane region" description="Helical" evidence="1">
    <location>
        <begin position="15"/>
        <end position="33"/>
    </location>
</feature>
<evidence type="ECO:0000259" key="2">
    <source>
        <dbReference type="Pfam" id="PF02517"/>
    </source>
</evidence>
<dbReference type="PANTHER" id="PTHR36435">
    <property type="entry name" value="SLR1288 PROTEIN"/>
    <property type="match status" value="1"/>
</dbReference>
<dbReference type="GO" id="GO:0004175">
    <property type="term" value="F:endopeptidase activity"/>
    <property type="evidence" value="ECO:0007669"/>
    <property type="project" value="UniProtKB-ARBA"/>
</dbReference>
<keyword evidence="1" id="KW-0812">Transmembrane</keyword>
<feature type="transmembrane region" description="Helical" evidence="1">
    <location>
        <begin position="148"/>
        <end position="168"/>
    </location>
</feature>
<dbReference type="InterPro" id="IPR003675">
    <property type="entry name" value="Rce1/LyrA-like_dom"/>
</dbReference>
<feature type="transmembrane region" description="Helical" evidence="1">
    <location>
        <begin position="76"/>
        <end position="102"/>
    </location>
</feature>
<dbReference type="AlphaFoldDB" id="A0A5J5G183"/>
<feature type="domain" description="CAAX prenyl protease 2/Lysostaphin resistance protein A-like" evidence="2">
    <location>
        <begin position="119"/>
        <end position="210"/>
    </location>
</feature>
<proteinExistence type="predicted"/>
<accession>A0A5J5G183</accession>
<dbReference type="GO" id="GO:0080120">
    <property type="term" value="P:CAAX-box protein maturation"/>
    <property type="evidence" value="ECO:0007669"/>
    <property type="project" value="UniProtKB-ARBA"/>
</dbReference>
<dbReference type="RefSeq" id="WP_150435631.1">
    <property type="nucleotide sequence ID" value="NZ_VYKJ01000006.1"/>
</dbReference>
<sequence>MAAWEEVAAHKETKGFFSMFALMVLLSFVPLFLPNQQRLYQLGLMFPLLFIIEFSVIMPLYFYFFRKKEGLGKGRFNARLFCLLLVTILAIQFILPTLLGITKSEGWMRDQVSLHGWIFILSQFLLIVIVPVYEEVVFRGFLYGALKAWFANNVWWAAIVSSIMFTLLHTQYTDFRTLAILFLVALCFTVARVKSNGLLMPIALHITMNGLVFGMMIAITHYRA</sequence>
<feature type="transmembrane region" description="Helical" evidence="1">
    <location>
        <begin position="45"/>
        <end position="64"/>
    </location>
</feature>
<gene>
    <name evidence="3" type="ORF">FJU30_13950</name>
</gene>
<reference evidence="3 4" key="1">
    <citation type="submission" date="2019-09" db="EMBL/GenBank/DDBJ databases">
        <authorList>
            <person name="Li Y."/>
        </authorList>
    </citation>
    <scope>NUCLEOTIDE SEQUENCE [LARGE SCALE GENOMIC DNA]</scope>
    <source>
        <strain evidence="3 4">L3-3HA</strain>
    </source>
</reference>
<keyword evidence="3" id="KW-0378">Hydrolase</keyword>
<evidence type="ECO:0000313" key="4">
    <source>
        <dbReference type="Proteomes" id="UP000335415"/>
    </source>
</evidence>
<dbReference type="Pfam" id="PF02517">
    <property type="entry name" value="Rce1-like"/>
    <property type="match status" value="1"/>
</dbReference>
<feature type="transmembrane region" description="Helical" evidence="1">
    <location>
        <begin position="175"/>
        <end position="193"/>
    </location>
</feature>
<keyword evidence="4" id="KW-1185">Reference proteome</keyword>
<dbReference type="OrthoDB" id="158986at2"/>
<keyword evidence="1" id="KW-1133">Transmembrane helix</keyword>
<dbReference type="GO" id="GO:0006508">
    <property type="term" value="P:proteolysis"/>
    <property type="evidence" value="ECO:0007669"/>
    <property type="project" value="UniProtKB-KW"/>
</dbReference>
<feature type="transmembrane region" description="Helical" evidence="1">
    <location>
        <begin position="199"/>
        <end position="219"/>
    </location>
</feature>
<keyword evidence="3" id="KW-0482">Metalloprotease</keyword>
<protein>
    <submittedName>
        <fullName evidence="3">CPBP family intramembrane metalloprotease</fullName>
    </submittedName>
</protein>
<dbReference type="PANTHER" id="PTHR36435:SF1">
    <property type="entry name" value="CAAX AMINO TERMINAL PROTEASE FAMILY PROTEIN"/>
    <property type="match status" value="1"/>
</dbReference>
<dbReference type="Proteomes" id="UP000335415">
    <property type="component" value="Unassembled WGS sequence"/>
</dbReference>
<dbReference type="EMBL" id="VYKJ01000006">
    <property type="protein sequence ID" value="KAA8999487.1"/>
    <property type="molecule type" value="Genomic_DNA"/>
</dbReference>
<keyword evidence="1" id="KW-0472">Membrane</keyword>
<name>A0A5J5G183_9GAMM</name>
<comment type="caution">
    <text evidence="3">The sequence shown here is derived from an EMBL/GenBank/DDBJ whole genome shotgun (WGS) entry which is preliminary data.</text>
</comment>
<feature type="transmembrane region" description="Helical" evidence="1">
    <location>
        <begin position="114"/>
        <end position="133"/>
    </location>
</feature>
<dbReference type="GO" id="GO:0008237">
    <property type="term" value="F:metallopeptidase activity"/>
    <property type="evidence" value="ECO:0007669"/>
    <property type="project" value="UniProtKB-KW"/>
</dbReference>
<dbReference type="InterPro" id="IPR052710">
    <property type="entry name" value="CAAX_protease"/>
</dbReference>
<evidence type="ECO:0000256" key="1">
    <source>
        <dbReference type="SAM" id="Phobius"/>
    </source>
</evidence>